<keyword evidence="7" id="KW-0460">Magnesium</keyword>
<dbReference type="GO" id="GO:0004521">
    <property type="term" value="F:RNA endonuclease activity"/>
    <property type="evidence" value="ECO:0007669"/>
    <property type="project" value="TreeGrafter"/>
</dbReference>
<protein>
    <recommendedName>
        <fullName evidence="10">Endonuclease</fullName>
        <ecNumber evidence="10">3.1.30.-</ecNumber>
    </recommendedName>
</protein>
<dbReference type="PROSITE" id="PS01070">
    <property type="entry name" value="NUCLEASE_NON_SPEC"/>
    <property type="match status" value="1"/>
</dbReference>
<dbReference type="GO" id="GO:0000014">
    <property type="term" value="F:single-stranded DNA endodeoxyribonuclease activity"/>
    <property type="evidence" value="ECO:0007669"/>
    <property type="project" value="TreeGrafter"/>
</dbReference>
<dbReference type="HOGENOM" id="CLU_055174_5_0_1"/>
<name>L1IJT6_GUITC</name>
<evidence type="ECO:0000313" key="14">
    <source>
        <dbReference type="EMBL" id="EKX36501.1"/>
    </source>
</evidence>
<dbReference type="GO" id="GO:0005634">
    <property type="term" value="C:nucleus"/>
    <property type="evidence" value="ECO:0007669"/>
    <property type="project" value="TreeGrafter"/>
</dbReference>
<dbReference type="OrthoDB" id="5418055at2759"/>
<dbReference type="Gene3D" id="3.40.570.10">
    <property type="entry name" value="Extracellular Endonuclease, subunit A"/>
    <property type="match status" value="1"/>
</dbReference>
<evidence type="ECO:0000256" key="10">
    <source>
        <dbReference type="RuleBase" id="RU366055"/>
    </source>
</evidence>
<dbReference type="EMBL" id="JH993072">
    <property type="protein sequence ID" value="EKX36501.1"/>
    <property type="molecule type" value="Genomic_DNA"/>
</dbReference>
<evidence type="ECO:0000256" key="7">
    <source>
        <dbReference type="ARBA" id="ARBA00022842"/>
    </source>
</evidence>
<dbReference type="AlphaFoldDB" id="L1IJT6"/>
<accession>L1IJT6</accession>
<keyword evidence="3 10" id="KW-0540">Nuclease</keyword>
<feature type="active site" description="Proton acceptor" evidence="8">
    <location>
        <position position="59"/>
    </location>
</feature>
<evidence type="ECO:0000259" key="12">
    <source>
        <dbReference type="SMART" id="SM00477"/>
    </source>
</evidence>
<dbReference type="Proteomes" id="UP000011087">
    <property type="component" value="Unassembled WGS sequence"/>
</dbReference>
<proteinExistence type="inferred from homology"/>
<evidence type="ECO:0000313" key="15">
    <source>
        <dbReference type="EnsemblProtists" id="EKX36501"/>
    </source>
</evidence>
<dbReference type="InterPro" id="IPR020821">
    <property type="entry name" value="ENPP1-3/EXOG-like_nuc-like"/>
</dbReference>
<dbReference type="GO" id="GO:0005743">
    <property type="term" value="C:mitochondrial inner membrane"/>
    <property type="evidence" value="ECO:0007669"/>
    <property type="project" value="TreeGrafter"/>
</dbReference>
<comment type="similarity">
    <text evidence="2 10">Belongs to the DNA/RNA non-specific endonuclease family.</text>
</comment>
<keyword evidence="6 10" id="KW-0378">Hydrolase</keyword>
<dbReference type="SMART" id="SM00477">
    <property type="entry name" value="NUC"/>
    <property type="match status" value="1"/>
</dbReference>
<dbReference type="InterPro" id="IPR044929">
    <property type="entry name" value="DNA/RNA_non-sp_Endonuclease_sf"/>
</dbReference>
<dbReference type="GO" id="GO:0003676">
    <property type="term" value="F:nucleic acid binding"/>
    <property type="evidence" value="ECO:0007669"/>
    <property type="project" value="InterPro"/>
</dbReference>
<feature type="binding site" evidence="9">
    <location>
        <position position="91"/>
    </location>
    <ligand>
        <name>Mg(2+)</name>
        <dbReference type="ChEBI" id="CHEBI:18420"/>
        <note>catalytic</note>
    </ligand>
</feature>
<reference evidence="14 16" key="1">
    <citation type="journal article" date="2012" name="Nature">
        <title>Algal genomes reveal evolutionary mosaicism and the fate of nucleomorphs.</title>
        <authorList>
            <consortium name="DOE Joint Genome Institute"/>
            <person name="Curtis B.A."/>
            <person name="Tanifuji G."/>
            <person name="Burki F."/>
            <person name="Gruber A."/>
            <person name="Irimia M."/>
            <person name="Maruyama S."/>
            <person name="Arias M.C."/>
            <person name="Ball S.G."/>
            <person name="Gile G.H."/>
            <person name="Hirakawa Y."/>
            <person name="Hopkins J.F."/>
            <person name="Kuo A."/>
            <person name="Rensing S.A."/>
            <person name="Schmutz J."/>
            <person name="Symeonidi A."/>
            <person name="Elias M."/>
            <person name="Eveleigh R.J."/>
            <person name="Herman E.K."/>
            <person name="Klute M.J."/>
            <person name="Nakayama T."/>
            <person name="Obornik M."/>
            <person name="Reyes-Prieto A."/>
            <person name="Armbrust E.V."/>
            <person name="Aves S.J."/>
            <person name="Beiko R.G."/>
            <person name="Coutinho P."/>
            <person name="Dacks J.B."/>
            <person name="Durnford D.G."/>
            <person name="Fast N.M."/>
            <person name="Green B.R."/>
            <person name="Grisdale C.J."/>
            <person name="Hempel F."/>
            <person name="Henrissat B."/>
            <person name="Hoppner M.P."/>
            <person name="Ishida K."/>
            <person name="Kim E."/>
            <person name="Koreny L."/>
            <person name="Kroth P.G."/>
            <person name="Liu Y."/>
            <person name="Malik S.B."/>
            <person name="Maier U.G."/>
            <person name="McRose D."/>
            <person name="Mock T."/>
            <person name="Neilson J.A."/>
            <person name="Onodera N.T."/>
            <person name="Poole A.M."/>
            <person name="Pritham E.J."/>
            <person name="Richards T.A."/>
            <person name="Rocap G."/>
            <person name="Roy S.W."/>
            <person name="Sarai C."/>
            <person name="Schaack S."/>
            <person name="Shirato S."/>
            <person name="Slamovits C.H."/>
            <person name="Spencer D.F."/>
            <person name="Suzuki S."/>
            <person name="Worden A.Z."/>
            <person name="Zauner S."/>
            <person name="Barry K."/>
            <person name="Bell C."/>
            <person name="Bharti A.K."/>
            <person name="Crow J.A."/>
            <person name="Grimwood J."/>
            <person name="Kramer R."/>
            <person name="Lindquist E."/>
            <person name="Lucas S."/>
            <person name="Salamov A."/>
            <person name="McFadden G.I."/>
            <person name="Lane C.E."/>
            <person name="Keeling P.J."/>
            <person name="Gray M.W."/>
            <person name="Grigoriev I.V."/>
            <person name="Archibald J.M."/>
        </authorList>
    </citation>
    <scope>NUCLEOTIDE SEQUENCE</scope>
    <source>
        <strain evidence="14 16">CCMP2712</strain>
    </source>
</reference>
<dbReference type="OMA" id="MVITHEV"/>
<dbReference type="GeneID" id="17293291"/>
<organism evidence="14">
    <name type="scientific">Guillardia theta (strain CCMP2712)</name>
    <name type="common">Cryptophyte</name>
    <dbReference type="NCBI Taxonomy" id="905079"/>
    <lineage>
        <taxon>Eukaryota</taxon>
        <taxon>Cryptophyceae</taxon>
        <taxon>Pyrenomonadales</taxon>
        <taxon>Geminigeraceae</taxon>
        <taxon>Guillardia</taxon>
    </lineage>
</organism>
<feature type="non-terminal residue" evidence="14">
    <location>
        <position position="1"/>
    </location>
</feature>
<evidence type="ECO:0000256" key="3">
    <source>
        <dbReference type="ARBA" id="ARBA00022722"/>
    </source>
</evidence>
<keyword evidence="16" id="KW-1185">Reference proteome</keyword>
<gene>
    <name evidence="14" type="ORF">GUITHDRAFT_57118</name>
</gene>
<reference evidence="15" key="3">
    <citation type="submission" date="2015-06" db="UniProtKB">
        <authorList>
            <consortium name="EnsemblProtists"/>
        </authorList>
    </citation>
    <scope>IDENTIFICATION</scope>
</reference>
<dbReference type="InterPro" id="IPR044925">
    <property type="entry name" value="His-Me_finger_sf"/>
</dbReference>
<comment type="cofactor">
    <cofactor evidence="1 10">
        <name>Mg(2+)</name>
        <dbReference type="ChEBI" id="CHEBI:18420"/>
    </cofactor>
</comment>
<evidence type="ECO:0000256" key="6">
    <source>
        <dbReference type="ARBA" id="ARBA00022801"/>
    </source>
</evidence>
<keyword evidence="5 10" id="KW-0255">Endonuclease</keyword>
<dbReference type="EnsemblProtists" id="EKX36501">
    <property type="protein sequence ID" value="EKX36501"/>
    <property type="gene ID" value="GUITHDRAFT_57118"/>
</dbReference>
<dbReference type="GO" id="GO:0046872">
    <property type="term" value="F:metal ion binding"/>
    <property type="evidence" value="ECO:0007669"/>
    <property type="project" value="UniProtKB-KW"/>
</dbReference>
<evidence type="ECO:0000256" key="9">
    <source>
        <dbReference type="PIRSR" id="PIRSR640255-2"/>
    </source>
</evidence>
<evidence type="ECO:0000256" key="5">
    <source>
        <dbReference type="ARBA" id="ARBA00022759"/>
    </source>
</evidence>
<evidence type="ECO:0000256" key="11">
    <source>
        <dbReference type="SAM" id="MobiDB-lite"/>
    </source>
</evidence>
<reference evidence="16" key="2">
    <citation type="submission" date="2012-11" db="EMBL/GenBank/DDBJ databases">
        <authorList>
            <person name="Kuo A."/>
            <person name="Curtis B.A."/>
            <person name="Tanifuji G."/>
            <person name="Burki F."/>
            <person name="Gruber A."/>
            <person name="Irimia M."/>
            <person name="Maruyama S."/>
            <person name="Arias M.C."/>
            <person name="Ball S.G."/>
            <person name="Gile G.H."/>
            <person name="Hirakawa Y."/>
            <person name="Hopkins J.F."/>
            <person name="Rensing S.A."/>
            <person name="Schmutz J."/>
            <person name="Symeonidi A."/>
            <person name="Elias M."/>
            <person name="Eveleigh R.J."/>
            <person name="Herman E.K."/>
            <person name="Klute M.J."/>
            <person name="Nakayama T."/>
            <person name="Obornik M."/>
            <person name="Reyes-Prieto A."/>
            <person name="Armbrust E.V."/>
            <person name="Aves S.J."/>
            <person name="Beiko R.G."/>
            <person name="Coutinho P."/>
            <person name="Dacks J.B."/>
            <person name="Durnford D.G."/>
            <person name="Fast N.M."/>
            <person name="Green B.R."/>
            <person name="Grisdale C."/>
            <person name="Hempe F."/>
            <person name="Henrissat B."/>
            <person name="Hoppner M.P."/>
            <person name="Ishida K.-I."/>
            <person name="Kim E."/>
            <person name="Koreny L."/>
            <person name="Kroth P.G."/>
            <person name="Liu Y."/>
            <person name="Malik S.-B."/>
            <person name="Maier U.G."/>
            <person name="McRose D."/>
            <person name="Mock T."/>
            <person name="Neilson J.A."/>
            <person name="Onodera N.T."/>
            <person name="Poole A.M."/>
            <person name="Pritham E.J."/>
            <person name="Richards T.A."/>
            <person name="Rocap G."/>
            <person name="Roy S.W."/>
            <person name="Sarai C."/>
            <person name="Schaack S."/>
            <person name="Shirato S."/>
            <person name="Slamovits C.H."/>
            <person name="Spencer D.F."/>
            <person name="Suzuki S."/>
            <person name="Worden A.Z."/>
            <person name="Zauner S."/>
            <person name="Barry K."/>
            <person name="Bell C."/>
            <person name="Bharti A.K."/>
            <person name="Crow J.A."/>
            <person name="Grimwood J."/>
            <person name="Kramer R."/>
            <person name="Lindquist E."/>
            <person name="Lucas S."/>
            <person name="Salamov A."/>
            <person name="McFadden G.I."/>
            <person name="Lane C.E."/>
            <person name="Keeling P.J."/>
            <person name="Gray M.W."/>
            <person name="Grigoriev I.V."/>
            <person name="Archibald J.M."/>
        </authorList>
    </citation>
    <scope>NUCLEOTIDE SEQUENCE</scope>
    <source>
        <strain evidence="16">CCMP2712</strain>
    </source>
</reference>
<dbReference type="KEGG" id="gtt:GUITHDRAFT_57118"/>
<feature type="non-terminal residue" evidence="14">
    <location>
        <position position="154"/>
    </location>
</feature>
<feature type="domain" description="ENPP1-3/EXOG-like endonuclease/phosphodiesterase" evidence="12">
    <location>
        <begin position="1"/>
        <end position="154"/>
    </location>
</feature>
<dbReference type="eggNOG" id="KOG3721">
    <property type="taxonomic scope" value="Eukaryota"/>
</dbReference>
<dbReference type="InterPro" id="IPR018524">
    <property type="entry name" value="DNA/RNA_endonuclease_AS"/>
</dbReference>
<keyword evidence="4 9" id="KW-0479">Metal-binding</keyword>
<evidence type="ECO:0000256" key="8">
    <source>
        <dbReference type="PIRSR" id="PIRSR640255-1"/>
    </source>
</evidence>
<dbReference type="PANTHER" id="PTHR13966:SF5">
    <property type="entry name" value="ENDONUCLEASE G, MITOCHONDRIAL"/>
    <property type="match status" value="1"/>
</dbReference>
<dbReference type="InterPro" id="IPR040255">
    <property type="entry name" value="Non-specific_endonuclease"/>
</dbReference>
<evidence type="ECO:0000256" key="2">
    <source>
        <dbReference type="ARBA" id="ARBA00010052"/>
    </source>
</evidence>
<evidence type="ECO:0000256" key="1">
    <source>
        <dbReference type="ARBA" id="ARBA00001946"/>
    </source>
</evidence>
<dbReference type="CDD" id="cd00091">
    <property type="entry name" value="NUC"/>
    <property type="match status" value="1"/>
</dbReference>
<dbReference type="STRING" id="905079.L1IJT6"/>
<sequence length="154" mass="17624">SFNRQTRNPNWVCEHLCEETLRGEGSRAKTENFQEDETDPPHLRSRLADYKGSGFDRGHLVAAADVKFSQNALDETFLLSNISPQVGAGFNRGYWERMERWCRNLKGEFSDVFVISGPLFLPKKEADGNYYMQHQVLGNPPSLQVPTHFFKVSL</sequence>
<dbReference type="RefSeq" id="XP_005823481.1">
    <property type="nucleotide sequence ID" value="XM_005823424.1"/>
</dbReference>
<feature type="domain" description="DNA/RNA non-specific endonuclease/pyrophosphatase/phosphodiesterase" evidence="13">
    <location>
        <begin position="1"/>
        <end position="154"/>
    </location>
</feature>
<evidence type="ECO:0000256" key="4">
    <source>
        <dbReference type="ARBA" id="ARBA00022723"/>
    </source>
</evidence>
<dbReference type="PaxDb" id="55529-EKX36501"/>
<evidence type="ECO:0000259" key="13">
    <source>
        <dbReference type="SMART" id="SM00892"/>
    </source>
</evidence>
<dbReference type="InterPro" id="IPR001604">
    <property type="entry name" value="Endo_G_ENPP1-like_dom"/>
</dbReference>
<dbReference type="PANTHER" id="PTHR13966">
    <property type="entry name" value="ENDONUCLEASE RELATED"/>
    <property type="match status" value="1"/>
</dbReference>
<feature type="region of interest" description="Disordered" evidence="11">
    <location>
        <begin position="24"/>
        <end position="43"/>
    </location>
</feature>
<dbReference type="EC" id="3.1.30.-" evidence="10"/>
<dbReference type="SUPFAM" id="SSF54060">
    <property type="entry name" value="His-Me finger endonucleases"/>
    <property type="match status" value="1"/>
</dbReference>
<dbReference type="Pfam" id="PF01223">
    <property type="entry name" value="Endonuclease_NS"/>
    <property type="match status" value="1"/>
</dbReference>
<evidence type="ECO:0000313" key="16">
    <source>
        <dbReference type="Proteomes" id="UP000011087"/>
    </source>
</evidence>
<dbReference type="SMART" id="SM00892">
    <property type="entry name" value="Endonuclease_NS"/>
    <property type="match status" value="1"/>
</dbReference>